<protein>
    <submittedName>
        <fullName evidence="2">Helix-turn-helix domain-containing protein</fullName>
    </submittedName>
</protein>
<accession>A0A9X2Y2H4</accession>
<feature type="domain" description="Transposase IS30-like HTH" evidence="1">
    <location>
        <begin position="11"/>
        <end position="53"/>
    </location>
</feature>
<reference evidence="2" key="2">
    <citation type="journal article" date="2022" name="BMC Genomics">
        <title>Comparative genome analysis of mycobacteria focusing on tRNA and non-coding RNA.</title>
        <authorList>
            <person name="Behra P.R.K."/>
            <person name="Pettersson B.M.F."/>
            <person name="Ramesh M."/>
            <person name="Das S."/>
            <person name="Dasgupta S."/>
            <person name="Kirsebom L.A."/>
        </authorList>
    </citation>
    <scope>NUCLEOTIDE SEQUENCE</scope>
    <source>
        <strain evidence="2">DSM 45406</strain>
    </source>
</reference>
<dbReference type="Gene3D" id="1.10.10.60">
    <property type="entry name" value="Homeodomain-like"/>
    <property type="match status" value="1"/>
</dbReference>
<organism evidence="2 3">
    <name type="scientific">Mycolicibacterium rufum</name>
    <dbReference type="NCBI Taxonomy" id="318424"/>
    <lineage>
        <taxon>Bacteria</taxon>
        <taxon>Bacillati</taxon>
        <taxon>Actinomycetota</taxon>
        <taxon>Actinomycetes</taxon>
        <taxon>Mycobacteriales</taxon>
        <taxon>Mycobacteriaceae</taxon>
        <taxon>Mycolicibacterium</taxon>
    </lineage>
</organism>
<evidence type="ECO:0000313" key="2">
    <source>
        <dbReference type="EMBL" id="MCV7072781.1"/>
    </source>
</evidence>
<dbReference type="GO" id="GO:0004803">
    <property type="term" value="F:transposase activity"/>
    <property type="evidence" value="ECO:0007669"/>
    <property type="project" value="TreeGrafter"/>
</dbReference>
<reference evidence="2" key="1">
    <citation type="submission" date="2020-07" db="EMBL/GenBank/DDBJ databases">
        <authorList>
            <person name="Pettersson B.M.F."/>
            <person name="Behra P.R.K."/>
            <person name="Ramesh M."/>
            <person name="Das S."/>
            <person name="Dasgupta S."/>
            <person name="Kirsebom L.A."/>
        </authorList>
    </citation>
    <scope>NUCLEOTIDE SEQUENCE</scope>
    <source>
        <strain evidence="2">DSM 45406</strain>
    </source>
</reference>
<dbReference type="GO" id="GO:0032196">
    <property type="term" value="P:transposition"/>
    <property type="evidence" value="ECO:0007669"/>
    <property type="project" value="TreeGrafter"/>
</dbReference>
<dbReference type="EMBL" id="JACKRN010000744">
    <property type="protein sequence ID" value="MCV7072781.1"/>
    <property type="molecule type" value="Genomic_DNA"/>
</dbReference>
<dbReference type="Proteomes" id="UP001140272">
    <property type="component" value="Unassembled WGS sequence"/>
</dbReference>
<sequence>MTPISLDEPTGRYLSFAEREEIALLRAQGAGVREIAREIKRDPSTVSRELRRNAATRSGTQVYRAGVAQW</sequence>
<evidence type="ECO:0000259" key="1">
    <source>
        <dbReference type="Pfam" id="PF13936"/>
    </source>
</evidence>
<dbReference type="PANTHER" id="PTHR10948">
    <property type="entry name" value="TRANSPOSASE"/>
    <property type="match status" value="1"/>
</dbReference>
<evidence type="ECO:0000313" key="3">
    <source>
        <dbReference type="Proteomes" id="UP001140272"/>
    </source>
</evidence>
<dbReference type="InterPro" id="IPR051917">
    <property type="entry name" value="Transposase-Integrase"/>
</dbReference>
<name>A0A9X2Y2H4_9MYCO</name>
<dbReference type="SUPFAM" id="SSF46689">
    <property type="entry name" value="Homeodomain-like"/>
    <property type="match status" value="1"/>
</dbReference>
<dbReference type="InterPro" id="IPR009057">
    <property type="entry name" value="Homeodomain-like_sf"/>
</dbReference>
<comment type="caution">
    <text evidence="2">The sequence shown here is derived from an EMBL/GenBank/DDBJ whole genome shotgun (WGS) entry which is preliminary data.</text>
</comment>
<proteinExistence type="predicted"/>
<dbReference type="PANTHER" id="PTHR10948:SF23">
    <property type="entry name" value="TRANSPOSASE INSI FOR INSERTION SEQUENCE ELEMENT IS30A-RELATED"/>
    <property type="match status" value="1"/>
</dbReference>
<feature type="non-terminal residue" evidence="2">
    <location>
        <position position="70"/>
    </location>
</feature>
<dbReference type="AlphaFoldDB" id="A0A9X2Y2H4"/>
<dbReference type="Pfam" id="PF13936">
    <property type="entry name" value="HTH_38"/>
    <property type="match status" value="1"/>
</dbReference>
<dbReference type="GO" id="GO:0005829">
    <property type="term" value="C:cytosol"/>
    <property type="evidence" value="ECO:0007669"/>
    <property type="project" value="TreeGrafter"/>
</dbReference>
<gene>
    <name evidence="2" type="ORF">H7H73_22890</name>
</gene>
<dbReference type="InterPro" id="IPR025246">
    <property type="entry name" value="IS30-like_HTH"/>
</dbReference>